<reference evidence="1 2" key="1">
    <citation type="journal article" date="2016" name="Nat. Commun.">
        <title>Thousands of microbial genomes shed light on interconnected biogeochemical processes in an aquifer system.</title>
        <authorList>
            <person name="Anantharaman K."/>
            <person name="Brown C.T."/>
            <person name="Hug L.A."/>
            <person name="Sharon I."/>
            <person name="Castelle C.J."/>
            <person name="Probst A.J."/>
            <person name="Thomas B.C."/>
            <person name="Singh A."/>
            <person name="Wilkins M.J."/>
            <person name="Karaoz U."/>
            <person name="Brodie E.L."/>
            <person name="Williams K.H."/>
            <person name="Hubbard S.S."/>
            <person name="Banfield J.F."/>
        </authorList>
    </citation>
    <scope>NUCLEOTIDE SEQUENCE [LARGE SCALE GENOMIC DNA]</scope>
</reference>
<comment type="caution">
    <text evidence="1">The sequence shown here is derived from an EMBL/GenBank/DDBJ whole genome shotgun (WGS) entry which is preliminary data.</text>
</comment>
<dbReference type="Proteomes" id="UP000176228">
    <property type="component" value="Unassembled WGS sequence"/>
</dbReference>
<dbReference type="EMBL" id="MFJU01000028">
    <property type="protein sequence ID" value="OGG35053.1"/>
    <property type="molecule type" value="Genomic_DNA"/>
</dbReference>
<gene>
    <name evidence="1" type="ORF">A2968_00280</name>
</gene>
<sequence>MTSPISPKRIFFNLLTPFGQKITGFPIPSAKMKQLEPVCLKIGYFCPFIPGRWFKQDLEIDYRFI</sequence>
<dbReference type="AlphaFoldDB" id="A0A1F6BE26"/>
<dbReference type="STRING" id="1798391.A2968_00280"/>
<proteinExistence type="predicted"/>
<evidence type="ECO:0000313" key="2">
    <source>
        <dbReference type="Proteomes" id="UP000176228"/>
    </source>
</evidence>
<protein>
    <submittedName>
        <fullName evidence="1">Uncharacterized protein</fullName>
    </submittedName>
</protein>
<organism evidence="1 2">
    <name type="scientific">Candidatus Gottesmanbacteria bacterium RIFCSPLOWO2_01_FULL_42_22</name>
    <dbReference type="NCBI Taxonomy" id="1798391"/>
    <lineage>
        <taxon>Bacteria</taxon>
        <taxon>Candidatus Gottesmaniibacteriota</taxon>
    </lineage>
</organism>
<evidence type="ECO:0000313" key="1">
    <source>
        <dbReference type="EMBL" id="OGG35053.1"/>
    </source>
</evidence>
<accession>A0A1F6BE26</accession>
<name>A0A1F6BE26_9BACT</name>